<dbReference type="EMBL" id="BQNB010015796">
    <property type="protein sequence ID" value="GJT44250.1"/>
    <property type="molecule type" value="Genomic_DNA"/>
</dbReference>
<name>A0ABQ5DYI5_9ASTR</name>
<keyword evidence="2" id="KW-1185">Reference proteome</keyword>
<dbReference type="Proteomes" id="UP001151760">
    <property type="component" value="Unassembled WGS sequence"/>
</dbReference>
<reference evidence="1" key="2">
    <citation type="submission" date="2022-01" db="EMBL/GenBank/DDBJ databases">
        <authorList>
            <person name="Yamashiro T."/>
            <person name="Shiraishi A."/>
            <person name="Satake H."/>
            <person name="Nakayama K."/>
        </authorList>
    </citation>
    <scope>NUCLEOTIDE SEQUENCE</scope>
</reference>
<sequence>MSRSLSTLPYSHYQEKDMSRGITVVSCVLPDLQLGESIPLRRYGPDTGGRKGRKESWLNDVEGIVISVELRDAGSGGVIGFSMDVKERLIVIVLLVRCAVNKPLWVYVAKRQKARLLFERDEELLRDNTLR</sequence>
<evidence type="ECO:0000313" key="1">
    <source>
        <dbReference type="EMBL" id="GJT44250.1"/>
    </source>
</evidence>
<protein>
    <submittedName>
        <fullName evidence="1">Uncharacterized protein</fullName>
    </submittedName>
</protein>
<evidence type="ECO:0000313" key="2">
    <source>
        <dbReference type="Proteomes" id="UP001151760"/>
    </source>
</evidence>
<comment type="caution">
    <text evidence="1">The sequence shown here is derived from an EMBL/GenBank/DDBJ whole genome shotgun (WGS) entry which is preliminary data.</text>
</comment>
<reference evidence="1" key="1">
    <citation type="journal article" date="2022" name="Int. J. Mol. Sci.">
        <title>Draft Genome of Tanacetum Coccineum: Genomic Comparison of Closely Related Tanacetum-Family Plants.</title>
        <authorList>
            <person name="Yamashiro T."/>
            <person name="Shiraishi A."/>
            <person name="Nakayama K."/>
            <person name="Satake H."/>
        </authorList>
    </citation>
    <scope>NUCLEOTIDE SEQUENCE</scope>
</reference>
<gene>
    <name evidence="1" type="ORF">Tco_0952965</name>
</gene>
<proteinExistence type="predicted"/>
<organism evidence="1 2">
    <name type="scientific">Tanacetum coccineum</name>
    <dbReference type="NCBI Taxonomy" id="301880"/>
    <lineage>
        <taxon>Eukaryota</taxon>
        <taxon>Viridiplantae</taxon>
        <taxon>Streptophyta</taxon>
        <taxon>Embryophyta</taxon>
        <taxon>Tracheophyta</taxon>
        <taxon>Spermatophyta</taxon>
        <taxon>Magnoliopsida</taxon>
        <taxon>eudicotyledons</taxon>
        <taxon>Gunneridae</taxon>
        <taxon>Pentapetalae</taxon>
        <taxon>asterids</taxon>
        <taxon>campanulids</taxon>
        <taxon>Asterales</taxon>
        <taxon>Asteraceae</taxon>
        <taxon>Asteroideae</taxon>
        <taxon>Anthemideae</taxon>
        <taxon>Anthemidinae</taxon>
        <taxon>Tanacetum</taxon>
    </lineage>
</organism>
<accession>A0ABQ5DYI5</accession>